<protein>
    <recommendedName>
        <fullName evidence="3">HAD-superfamily hydrolase, subfamily IIB</fullName>
    </recommendedName>
</protein>
<name>A0A1M5ANW4_9BACT</name>
<evidence type="ECO:0000313" key="2">
    <source>
        <dbReference type="Proteomes" id="UP000184076"/>
    </source>
</evidence>
<dbReference type="AlphaFoldDB" id="A0A1M5ANW4"/>
<gene>
    <name evidence="1" type="ORF">SAMN02745206_01739</name>
</gene>
<evidence type="ECO:0008006" key="3">
    <source>
        <dbReference type="Google" id="ProtNLM"/>
    </source>
</evidence>
<dbReference type="InterPro" id="IPR023214">
    <property type="entry name" value="HAD_sf"/>
</dbReference>
<dbReference type="Proteomes" id="UP000184076">
    <property type="component" value="Unassembled WGS sequence"/>
</dbReference>
<evidence type="ECO:0000313" key="1">
    <source>
        <dbReference type="EMBL" id="SHF31865.1"/>
    </source>
</evidence>
<proteinExistence type="predicted"/>
<reference evidence="2" key="1">
    <citation type="submission" date="2016-11" db="EMBL/GenBank/DDBJ databases">
        <authorList>
            <person name="Varghese N."/>
            <person name="Submissions S."/>
        </authorList>
    </citation>
    <scope>NUCLEOTIDE SEQUENCE [LARGE SCALE GENOMIC DNA]</scope>
    <source>
        <strain evidence="2">DSM 9756</strain>
    </source>
</reference>
<dbReference type="NCBIfam" id="TIGR01484">
    <property type="entry name" value="HAD-SF-IIB"/>
    <property type="match status" value="1"/>
</dbReference>
<organism evidence="1 2">
    <name type="scientific">Desulfacinum infernum DSM 9756</name>
    <dbReference type="NCBI Taxonomy" id="1121391"/>
    <lineage>
        <taxon>Bacteria</taxon>
        <taxon>Pseudomonadati</taxon>
        <taxon>Thermodesulfobacteriota</taxon>
        <taxon>Syntrophobacteria</taxon>
        <taxon>Syntrophobacterales</taxon>
        <taxon>Syntrophobacteraceae</taxon>
        <taxon>Desulfacinum</taxon>
    </lineage>
</organism>
<accession>A0A1M5ANW4</accession>
<dbReference type="InterPro" id="IPR036412">
    <property type="entry name" value="HAD-like_sf"/>
</dbReference>
<dbReference type="Gene3D" id="3.40.50.1000">
    <property type="entry name" value="HAD superfamily/HAD-like"/>
    <property type="match status" value="1"/>
</dbReference>
<keyword evidence="2" id="KW-1185">Reference proteome</keyword>
<dbReference type="SUPFAM" id="SSF56784">
    <property type="entry name" value="HAD-like"/>
    <property type="match status" value="1"/>
</dbReference>
<dbReference type="GO" id="GO:0016791">
    <property type="term" value="F:phosphatase activity"/>
    <property type="evidence" value="ECO:0007669"/>
    <property type="project" value="UniProtKB-ARBA"/>
</dbReference>
<dbReference type="Pfam" id="PF08282">
    <property type="entry name" value="Hydrolase_3"/>
    <property type="match status" value="1"/>
</dbReference>
<dbReference type="Gene3D" id="3.90.1070.10">
    <property type="match status" value="1"/>
</dbReference>
<dbReference type="InterPro" id="IPR006379">
    <property type="entry name" value="HAD-SF_hydro_IIB"/>
</dbReference>
<sequence>MTAVGSRRSSTVMRPLESLARQDVQNLWGVLFDIDDTFTTRGRIPACAYSALWSLKESGLKLVPITGRPAGWCDHIARMWPVDAVVGENGAFYFFYDAEAGKLRKRYLADEAERRENRRRLQAVWEEIRARVPGVALASDQHYREADLAVDYCEDVSHAGWEAVEEIVRIFETHGAHCKVSSIHVNGWFGDYDKRGTTQLLARELFGIPEETIRRRAVFCGDSPNDEPMFAAFDLSVGVANITRFASRMEHLPAYVTPSTGGEGFAELARKILSLLSC</sequence>
<dbReference type="STRING" id="1121391.SAMN02745206_01739"/>
<dbReference type="EMBL" id="FQVB01000015">
    <property type="protein sequence ID" value="SHF31865.1"/>
    <property type="molecule type" value="Genomic_DNA"/>
</dbReference>